<protein>
    <submittedName>
        <fullName evidence="2 3">Uncharacterized protein</fullName>
    </submittedName>
</protein>
<evidence type="ECO:0000313" key="3">
    <source>
        <dbReference type="EnsemblFungi" id="EJT76924"/>
    </source>
</evidence>
<proteinExistence type="predicted"/>
<dbReference type="AlphaFoldDB" id="J3NZZ1"/>
<dbReference type="HOGENOM" id="CLU_2589888_0_0_1"/>
<dbReference type="EMBL" id="GL385397">
    <property type="protein sequence ID" value="EJT76924.1"/>
    <property type="molecule type" value="Genomic_DNA"/>
</dbReference>
<dbReference type="VEuPathDB" id="FungiDB:GGTG_06838"/>
<reference evidence="3" key="5">
    <citation type="submission" date="2018-04" db="UniProtKB">
        <authorList>
            <consortium name="EnsemblFungi"/>
        </authorList>
    </citation>
    <scope>IDENTIFICATION</scope>
    <source>
        <strain evidence="3">R3-111a-1</strain>
    </source>
</reference>
<reference evidence="3" key="4">
    <citation type="journal article" date="2015" name="G3 (Bethesda)">
        <title>Genome sequences of three phytopathogenic species of the Magnaporthaceae family of fungi.</title>
        <authorList>
            <person name="Okagaki L.H."/>
            <person name="Nunes C.C."/>
            <person name="Sailsbery J."/>
            <person name="Clay B."/>
            <person name="Brown D."/>
            <person name="John T."/>
            <person name="Oh Y."/>
            <person name="Young N."/>
            <person name="Fitzgerald M."/>
            <person name="Haas B.J."/>
            <person name="Zeng Q."/>
            <person name="Young S."/>
            <person name="Adiconis X."/>
            <person name="Fan L."/>
            <person name="Levin J.Z."/>
            <person name="Mitchell T.K."/>
            <person name="Okubara P.A."/>
            <person name="Farman M.L."/>
            <person name="Kohn L.M."/>
            <person name="Birren B."/>
            <person name="Ma L.-J."/>
            <person name="Dean R.A."/>
        </authorList>
    </citation>
    <scope>NUCLEOTIDE SEQUENCE</scope>
    <source>
        <strain evidence="3">R3-111a-1</strain>
    </source>
</reference>
<evidence type="ECO:0000313" key="2">
    <source>
        <dbReference type="EMBL" id="EJT76924.1"/>
    </source>
</evidence>
<keyword evidence="4" id="KW-1185">Reference proteome</keyword>
<reference evidence="4" key="1">
    <citation type="submission" date="2010-07" db="EMBL/GenBank/DDBJ databases">
        <title>The genome sequence of Gaeumannomyces graminis var. tritici strain R3-111a-1.</title>
        <authorList>
            <consortium name="The Broad Institute Genome Sequencing Platform"/>
            <person name="Ma L.-J."/>
            <person name="Dead R."/>
            <person name="Young S."/>
            <person name="Zeng Q."/>
            <person name="Koehrsen M."/>
            <person name="Alvarado L."/>
            <person name="Berlin A."/>
            <person name="Chapman S.B."/>
            <person name="Chen Z."/>
            <person name="Freedman E."/>
            <person name="Gellesch M."/>
            <person name="Goldberg J."/>
            <person name="Griggs A."/>
            <person name="Gujja S."/>
            <person name="Heilman E.R."/>
            <person name="Heiman D."/>
            <person name="Hepburn T."/>
            <person name="Howarth C."/>
            <person name="Jen D."/>
            <person name="Larson L."/>
            <person name="Mehta T."/>
            <person name="Neiman D."/>
            <person name="Pearson M."/>
            <person name="Roberts A."/>
            <person name="Saif S."/>
            <person name="Shea T."/>
            <person name="Shenoy N."/>
            <person name="Sisk P."/>
            <person name="Stolte C."/>
            <person name="Sykes S."/>
            <person name="Walk T."/>
            <person name="White J."/>
            <person name="Yandava C."/>
            <person name="Haas B."/>
            <person name="Nusbaum C."/>
            <person name="Birren B."/>
        </authorList>
    </citation>
    <scope>NUCLEOTIDE SEQUENCE [LARGE SCALE GENOMIC DNA]</scope>
    <source>
        <strain evidence="4">R3-111a-1</strain>
    </source>
</reference>
<dbReference type="GeneID" id="20347296"/>
<accession>J3NZZ1</accession>
<sequence>MRILQFNYVRKEGTVEVHVTTFKEWLLENAVLKSVMAEGVIVTRVLRPSTEGRKRGKAGGLEALGMGRQGASPTPPPRVT</sequence>
<dbReference type="RefSeq" id="XP_009222924.1">
    <property type="nucleotide sequence ID" value="XM_009224660.1"/>
</dbReference>
<dbReference type="Proteomes" id="UP000006039">
    <property type="component" value="Unassembled WGS sequence"/>
</dbReference>
<gene>
    <name evidence="3" type="primary">20347296</name>
    <name evidence="2" type="ORF">GGTG_06838</name>
</gene>
<evidence type="ECO:0000313" key="4">
    <source>
        <dbReference type="Proteomes" id="UP000006039"/>
    </source>
</evidence>
<reference evidence="2" key="2">
    <citation type="submission" date="2010-07" db="EMBL/GenBank/DDBJ databases">
        <authorList>
            <consortium name="The Broad Institute Genome Sequencing Platform"/>
            <consortium name="Broad Institute Genome Sequencing Center for Infectious Disease"/>
            <person name="Ma L.-J."/>
            <person name="Dead R."/>
            <person name="Young S."/>
            <person name="Zeng Q."/>
            <person name="Koehrsen M."/>
            <person name="Alvarado L."/>
            <person name="Berlin A."/>
            <person name="Chapman S.B."/>
            <person name="Chen Z."/>
            <person name="Freedman E."/>
            <person name="Gellesch M."/>
            <person name="Goldberg J."/>
            <person name="Griggs A."/>
            <person name="Gujja S."/>
            <person name="Heilman E.R."/>
            <person name="Heiman D."/>
            <person name="Hepburn T."/>
            <person name="Howarth C."/>
            <person name="Jen D."/>
            <person name="Larson L."/>
            <person name="Mehta T."/>
            <person name="Neiman D."/>
            <person name="Pearson M."/>
            <person name="Roberts A."/>
            <person name="Saif S."/>
            <person name="Shea T."/>
            <person name="Shenoy N."/>
            <person name="Sisk P."/>
            <person name="Stolte C."/>
            <person name="Sykes S."/>
            <person name="Walk T."/>
            <person name="White J."/>
            <person name="Yandava C."/>
            <person name="Haas B."/>
            <person name="Nusbaum C."/>
            <person name="Birren B."/>
        </authorList>
    </citation>
    <scope>NUCLEOTIDE SEQUENCE</scope>
    <source>
        <strain evidence="2">R3-111a-1</strain>
    </source>
</reference>
<reference evidence="2" key="3">
    <citation type="submission" date="2010-09" db="EMBL/GenBank/DDBJ databases">
        <title>Annotation of Gaeumannomyces graminis var. tritici R3-111a-1.</title>
        <authorList>
            <consortium name="The Broad Institute Genome Sequencing Platform"/>
            <person name="Ma L.-J."/>
            <person name="Dead R."/>
            <person name="Young S.K."/>
            <person name="Zeng Q."/>
            <person name="Gargeya S."/>
            <person name="Fitzgerald M."/>
            <person name="Haas B."/>
            <person name="Abouelleil A."/>
            <person name="Alvarado L."/>
            <person name="Arachchi H.M."/>
            <person name="Berlin A."/>
            <person name="Brown A."/>
            <person name="Chapman S.B."/>
            <person name="Chen Z."/>
            <person name="Dunbar C."/>
            <person name="Freedman E."/>
            <person name="Gearin G."/>
            <person name="Gellesch M."/>
            <person name="Goldberg J."/>
            <person name="Griggs A."/>
            <person name="Gujja S."/>
            <person name="Heiman D."/>
            <person name="Howarth C."/>
            <person name="Larson L."/>
            <person name="Lui A."/>
            <person name="MacDonald P.J.P."/>
            <person name="Mehta T."/>
            <person name="Montmayeur A."/>
            <person name="Murphy C."/>
            <person name="Neiman D."/>
            <person name="Pearson M."/>
            <person name="Priest M."/>
            <person name="Roberts A."/>
            <person name="Saif S."/>
            <person name="Shea T."/>
            <person name="Shenoy N."/>
            <person name="Sisk P."/>
            <person name="Stolte C."/>
            <person name="Sykes S."/>
            <person name="Yandava C."/>
            <person name="Wortman J."/>
            <person name="Nusbaum C."/>
            <person name="Birren B."/>
        </authorList>
    </citation>
    <scope>NUCLEOTIDE SEQUENCE</scope>
    <source>
        <strain evidence="2">R3-111a-1</strain>
    </source>
</reference>
<organism evidence="2">
    <name type="scientific">Gaeumannomyces tritici (strain R3-111a-1)</name>
    <name type="common">Wheat and barley take-all root rot fungus</name>
    <name type="synonym">Gaeumannomyces graminis var. tritici</name>
    <dbReference type="NCBI Taxonomy" id="644352"/>
    <lineage>
        <taxon>Eukaryota</taxon>
        <taxon>Fungi</taxon>
        <taxon>Dikarya</taxon>
        <taxon>Ascomycota</taxon>
        <taxon>Pezizomycotina</taxon>
        <taxon>Sordariomycetes</taxon>
        <taxon>Sordariomycetidae</taxon>
        <taxon>Magnaporthales</taxon>
        <taxon>Magnaporthaceae</taxon>
        <taxon>Gaeumannomyces</taxon>
    </lineage>
</organism>
<dbReference type="EnsemblFungi" id="EJT76924">
    <property type="protein sequence ID" value="EJT76924"/>
    <property type="gene ID" value="GGTG_06838"/>
</dbReference>
<name>J3NZZ1_GAET3</name>
<evidence type="ECO:0000256" key="1">
    <source>
        <dbReference type="SAM" id="MobiDB-lite"/>
    </source>
</evidence>
<feature type="region of interest" description="Disordered" evidence="1">
    <location>
        <begin position="51"/>
        <end position="80"/>
    </location>
</feature>